<evidence type="ECO:0000313" key="6">
    <source>
        <dbReference type="Proteomes" id="UP000594454"/>
    </source>
</evidence>
<accession>A0A7R8UMC1</accession>
<dbReference type="GO" id="GO:0060294">
    <property type="term" value="P:cilium movement involved in cell motility"/>
    <property type="evidence" value="ECO:0007669"/>
    <property type="project" value="UniProtKB-UniRule"/>
</dbReference>
<dbReference type="InterPro" id="IPR048256">
    <property type="entry name" value="Tektin-like"/>
</dbReference>
<comment type="subcellular location">
    <subcellularLocation>
        <location evidence="3">Cytoplasm</location>
        <location evidence="3">Cytoskeleton</location>
        <location evidence="3">Cilium axoneme</location>
    </subcellularLocation>
</comment>
<gene>
    <name evidence="5" type="ORF">HERILL_LOCUS6492</name>
</gene>
<dbReference type="AlphaFoldDB" id="A0A7R8UMC1"/>
<dbReference type="GO" id="GO:0060271">
    <property type="term" value="P:cilium assembly"/>
    <property type="evidence" value="ECO:0007669"/>
    <property type="project" value="UniProtKB-UniRule"/>
</dbReference>
<dbReference type="PANTHER" id="PTHR19960">
    <property type="entry name" value="TEKTIN"/>
    <property type="match status" value="1"/>
</dbReference>
<protein>
    <recommendedName>
        <fullName evidence="3">Tektin</fullName>
    </recommendedName>
</protein>
<keyword evidence="2" id="KW-0963">Cytoplasm</keyword>
<keyword evidence="3" id="KW-0282">Flagellum</keyword>
<dbReference type="EMBL" id="LR899010">
    <property type="protein sequence ID" value="CAD7083537.1"/>
    <property type="molecule type" value="Genomic_DNA"/>
</dbReference>
<name>A0A7R8UMC1_HERIL</name>
<evidence type="ECO:0000313" key="5">
    <source>
        <dbReference type="EMBL" id="CAD7083537.1"/>
    </source>
</evidence>
<dbReference type="Proteomes" id="UP000594454">
    <property type="component" value="Chromosome 2"/>
</dbReference>
<keyword evidence="4" id="KW-0175">Coiled coil</keyword>
<comment type="similarity">
    <text evidence="1 3">Belongs to the tektin family.</text>
</comment>
<dbReference type="InParanoid" id="A0A7R8UMC1"/>
<dbReference type="OrthoDB" id="440745at2759"/>
<proteinExistence type="inferred from homology"/>
<sequence>MANQSVVVMEKPLPHLGLADWHARLTQLRNIADERRSQAFELRHTSRSLRSETRIQSEWDAHSNNALLIDRIAELERWRYTVQACLDRIEREMKLLRDEKAITERELENFVTSLLVVSECLTMRDCRLGAELTYDEGDTELKKELCVVENSQRLLRDQCQAAWEKLNRLEEVRFKLGLEIANKKEAEDIDTAQVNLTRENGELSFKPDATRIPKDSCTYEAWLEHTKNIKQMADNEHQDTYAIRESLFVCREKARNVVKAQQDRTEHIIRKRIFETKRAKNELEWQLKKMREEMEKCLQEIATLVEALEDKTNLLKLAETRLENRTQRAGMELCCDEVYQGLCNEVYQLRNTQKALREKINCAKTTYNALEDHEKKIETDLRNKEHSLMVDVHGLDLRARLKAGELKQTQTDRNIELTKMENQIPPT</sequence>
<keyword evidence="3" id="KW-0966">Cell projection</keyword>
<dbReference type="GO" id="GO:0005930">
    <property type="term" value="C:axoneme"/>
    <property type="evidence" value="ECO:0007669"/>
    <property type="project" value="UniProtKB-SubCell"/>
</dbReference>
<dbReference type="PANTHER" id="PTHR19960:SF7">
    <property type="entry name" value="TEKTIN"/>
    <property type="match status" value="1"/>
</dbReference>
<dbReference type="InterPro" id="IPR000435">
    <property type="entry name" value="Tektins"/>
</dbReference>
<dbReference type="Pfam" id="PF03148">
    <property type="entry name" value="Tektin"/>
    <property type="match status" value="1"/>
</dbReference>
<feature type="coiled-coil region" evidence="4">
    <location>
        <begin position="273"/>
        <end position="328"/>
    </location>
</feature>
<evidence type="ECO:0000256" key="4">
    <source>
        <dbReference type="SAM" id="Coils"/>
    </source>
</evidence>
<evidence type="ECO:0000256" key="3">
    <source>
        <dbReference type="RuleBase" id="RU367040"/>
    </source>
</evidence>
<dbReference type="OMA" id="FDHRGKM"/>
<dbReference type="FunCoup" id="A0A7R8UMC1">
    <property type="interactions" value="93"/>
</dbReference>
<organism evidence="5 6">
    <name type="scientific">Hermetia illucens</name>
    <name type="common">Black soldier fly</name>
    <dbReference type="NCBI Taxonomy" id="343691"/>
    <lineage>
        <taxon>Eukaryota</taxon>
        <taxon>Metazoa</taxon>
        <taxon>Ecdysozoa</taxon>
        <taxon>Arthropoda</taxon>
        <taxon>Hexapoda</taxon>
        <taxon>Insecta</taxon>
        <taxon>Pterygota</taxon>
        <taxon>Neoptera</taxon>
        <taxon>Endopterygota</taxon>
        <taxon>Diptera</taxon>
        <taxon>Brachycera</taxon>
        <taxon>Stratiomyomorpha</taxon>
        <taxon>Stratiomyidae</taxon>
        <taxon>Hermetiinae</taxon>
        <taxon>Hermetia</taxon>
    </lineage>
</organism>
<dbReference type="GO" id="GO:0015630">
    <property type="term" value="C:microtubule cytoskeleton"/>
    <property type="evidence" value="ECO:0007669"/>
    <property type="project" value="UniProtKB-UniRule"/>
</dbReference>
<keyword evidence="6" id="KW-1185">Reference proteome</keyword>
<dbReference type="PRINTS" id="PR00511">
    <property type="entry name" value="TEKTIN"/>
</dbReference>
<evidence type="ECO:0000256" key="1">
    <source>
        <dbReference type="ARBA" id="ARBA00007209"/>
    </source>
</evidence>
<dbReference type="GO" id="GO:0005634">
    <property type="term" value="C:nucleus"/>
    <property type="evidence" value="ECO:0007669"/>
    <property type="project" value="TreeGrafter"/>
</dbReference>
<keyword evidence="3" id="KW-0969">Cilium</keyword>
<evidence type="ECO:0000256" key="2">
    <source>
        <dbReference type="ARBA" id="ARBA00022490"/>
    </source>
</evidence>
<reference evidence="5 6" key="1">
    <citation type="submission" date="2020-11" db="EMBL/GenBank/DDBJ databases">
        <authorList>
            <person name="Wallbank WR R."/>
            <person name="Pardo Diaz C."/>
            <person name="Kozak K."/>
            <person name="Martin S."/>
            <person name="Jiggins C."/>
            <person name="Moest M."/>
            <person name="Warren A I."/>
            <person name="Generalovic N T."/>
            <person name="Byers J.R.P. K."/>
            <person name="Montejo-Kovacevich G."/>
            <person name="Yen C E."/>
        </authorList>
    </citation>
    <scope>NUCLEOTIDE SEQUENCE [LARGE SCALE GENOMIC DNA]</scope>
</reference>